<evidence type="ECO:0000256" key="4">
    <source>
        <dbReference type="ARBA" id="ARBA00023125"/>
    </source>
</evidence>
<dbReference type="GO" id="GO:0030527">
    <property type="term" value="F:structural constituent of chromatin"/>
    <property type="evidence" value="ECO:0007669"/>
    <property type="project" value="InterPro"/>
</dbReference>
<dbReference type="GO" id="GO:0003680">
    <property type="term" value="F:minor groove of adenine-thymine-rich DNA binding"/>
    <property type="evidence" value="ECO:0007669"/>
    <property type="project" value="TreeGrafter"/>
</dbReference>
<dbReference type="InterPro" id="IPR037150">
    <property type="entry name" value="H-NS_C_dom_sf"/>
</dbReference>
<feature type="coiled-coil region" evidence="7">
    <location>
        <begin position="22"/>
        <end position="67"/>
    </location>
</feature>
<dbReference type="GO" id="GO:0003681">
    <property type="term" value="F:bent DNA binding"/>
    <property type="evidence" value="ECO:0007669"/>
    <property type="project" value="TreeGrafter"/>
</dbReference>
<dbReference type="eggNOG" id="COG2916">
    <property type="taxonomic scope" value="Bacteria"/>
</dbReference>
<keyword evidence="4 5" id="KW-0238">DNA-binding</keyword>
<dbReference type="GO" id="GO:0009295">
    <property type="term" value="C:nucleoid"/>
    <property type="evidence" value="ECO:0007669"/>
    <property type="project" value="UniProtKB-SubCell"/>
</dbReference>
<evidence type="ECO:0000259" key="8">
    <source>
        <dbReference type="SMART" id="SM00528"/>
    </source>
</evidence>
<dbReference type="GO" id="GO:0032993">
    <property type="term" value="C:protein-DNA complex"/>
    <property type="evidence" value="ECO:0007669"/>
    <property type="project" value="TreeGrafter"/>
</dbReference>
<dbReference type="GO" id="GO:0046983">
    <property type="term" value="F:protein dimerization activity"/>
    <property type="evidence" value="ECO:0007669"/>
    <property type="project" value="InterPro"/>
</dbReference>
<dbReference type="Gene3D" id="4.10.430.10">
    <property type="entry name" value="Histone-like protein H-NS, C-terminal domain"/>
    <property type="match status" value="1"/>
</dbReference>
<dbReference type="Gene3D" id="1.10.287.1050">
    <property type="entry name" value="H-NS histone-like proteins"/>
    <property type="match status" value="1"/>
</dbReference>
<keyword evidence="3" id="KW-0963">Cytoplasm</keyword>
<comment type="similarity">
    <text evidence="2 5">Belongs to the histone-like protein H-NS family.</text>
</comment>
<dbReference type="Proteomes" id="UP000001114">
    <property type="component" value="Chromosome"/>
</dbReference>
<proteinExistence type="inferred from homology"/>
<dbReference type="STRING" id="339671.Asuc_1037"/>
<dbReference type="SUPFAM" id="SSF81273">
    <property type="entry name" value="H-NS histone-like proteins"/>
    <property type="match status" value="2"/>
</dbReference>
<evidence type="ECO:0000256" key="6">
    <source>
        <dbReference type="PIRSR" id="PIRSR002096-1"/>
    </source>
</evidence>
<dbReference type="GO" id="GO:0005829">
    <property type="term" value="C:cytosol"/>
    <property type="evidence" value="ECO:0007669"/>
    <property type="project" value="TreeGrafter"/>
</dbReference>
<sequence>MSFSKGLNNIRTLRAAVNELGLEKSEEALKKLTQIIAEKREKNAALIAEQEARQALIEKYKEELKENGISLAELGLTPTESKARKIRQPMPAKYKYIDEKGETKTWSGQGRKPKPIQDALNAGKSLASFAI</sequence>
<dbReference type="Pfam" id="PF22470">
    <property type="entry name" value="Histone_HNS_N"/>
    <property type="match status" value="1"/>
</dbReference>
<keyword evidence="7" id="KW-0175">Coiled coil</keyword>
<feature type="domain" description="DNA-binding protein H-NS-like C-terminal" evidence="8">
    <location>
        <begin position="84"/>
        <end position="131"/>
    </location>
</feature>
<dbReference type="AlphaFoldDB" id="A6VN56"/>
<dbReference type="PANTHER" id="PTHR38097">
    <property type="match status" value="1"/>
</dbReference>
<dbReference type="InterPro" id="IPR054180">
    <property type="entry name" value="H-NS-like_N"/>
</dbReference>
<evidence type="ECO:0000256" key="5">
    <source>
        <dbReference type="PIRNR" id="PIRNR002096"/>
    </source>
</evidence>
<organism evidence="9 10">
    <name type="scientific">Actinobacillus succinogenes (strain ATCC 55618 / DSM 22257 / CCUG 43843 / 130Z)</name>
    <dbReference type="NCBI Taxonomy" id="339671"/>
    <lineage>
        <taxon>Bacteria</taxon>
        <taxon>Pseudomonadati</taxon>
        <taxon>Pseudomonadota</taxon>
        <taxon>Gammaproteobacteria</taxon>
        <taxon>Pasteurellales</taxon>
        <taxon>Pasteurellaceae</taxon>
        <taxon>Actinobacillus</taxon>
    </lineage>
</organism>
<dbReference type="OrthoDB" id="6088948at2"/>
<dbReference type="InterPro" id="IPR001801">
    <property type="entry name" value="Histone_HNS"/>
</dbReference>
<evidence type="ECO:0000313" key="9">
    <source>
        <dbReference type="EMBL" id="ABR74403.1"/>
    </source>
</evidence>
<dbReference type="PANTHER" id="PTHR38097:SF2">
    <property type="entry name" value="DNA-BINDING PROTEIN STPA"/>
    <property type="match status" value="1"/>
</dbReference>
<keyword evidence="10" id="KW-1185">Reference proteome</keyword>
<protein>
    <recommendedName>
        <fullName evidence="5">DNA-binding protein</fullName>
    </recommendedName>
</protein>
<dbReference type="EMBL" id="CP000746">
    <property type="protein sequence ID" value="ABR74403.1"/>
    <property type="molecule type" value="Genomic_DNA"/>
</dbReference>
<gene>
    <name evidence="9" type="ordered locus">Asuc_1037</name>
</gene>
<dbReference type="GO" id="GO:0001217">
    <property type="term" value="F:DNA-binding transcription repressor activity"/>
    <property type="evidence" value="ECO:0007669"/>
    <property type="project" value="TreeGrafter"/>
</dbReference>
<dbReference type="Pfam" id="PF00816">
    <property type="entry name" value="Histone_HNS"/>
    <property type="match status" value="1"/>
</dbReference>
<reference evidence="10" key="1">
    <citation type="journal article" date="2010" name="BMC Genomics">
        <title>A genomic perspective on the potential of Actinobacillus succinogenes for industrial succinate production.</title>
        <authorList>
            <person name="McKinlay J.B."/>
            <person name="Laivenieks M."/>
            <person name="Schindler B.D."/>
            <person name="McKinlay A.A."/>
            <person name="Siddaramappa S."/>
            <person name="Challacombe J.F."/>
            <person name="Lowry S.R."/>
            <person name="Clum A."/>
            <person name="Lapidus A.L."/>
            <person name="Burkhart K.B."/>
            <person name="Harkins V."/>
            <person name="Vieille C."/>
        </authorList>
    </citation>
    <scope>NUCLEOTIDE SEQUENCE [LARGE SCALE GENOMIC DNA]</scope>
    <source>
        <strain evidence="10">ATCC 55618 / DSM 22257 / CCUG 43843 / 130Z</strain>
    </source>
</reference>
<dbReference type="PIRSF" id="PIRSF002096">
    <property type="entry name" value="HnS"/>
    <property type="match status" value="1"/>
</dbReference>
<dbReference type="GO" id="GO:0000976">
    <property type="term" value="F:transcription cis-regulatory region binding"/>
    <property type="evidence" value="ECO:0007669"/>
    <property type="project" value="TreeGrafter"/>
</dbReference>
<dbReference type="InterPro" id="IPR027444">
    <property type="entry name" value="H-NS_C_dom"/>
</dbReference>
<evidence type="ECO:0000256" key="1">
    <source>
        <dbReference type="ARBA" id="ARBA00004453"/>
    </source>
</evidence>
<dbReference type="SMART" id="SM00528">
    <property type="entry name" value="HNS"/>
    <property type="match status" value="1"/>
</dbReference>
<feature type="DNA-binding region" evidence="6">
    <location>
        <begin position="109"/>
        <end position="114"/>
    </location>
</feature>
<accession>A6VN56</accession>
<dbReference type="InterPro" id="IPR027454">
    <property type="entry name" value="Histone_HNS_N"/>
</dbReference>
<dbReference type="HOGENOM" id="CLU_117503_0_0_6"/>
<evidence type="ECO:0000256" key="2">
    <source>
        <dbReference type="ARBA" id="ARBA00010610"/>
    </source>
</evidence>
<evidence type="ECO:0000256" key="3">
    <source>
        <dbReference type="ARBA" id="ARBA00022490"/>
    </source>
</evidence>
<name>A6VN56_ACTSZ</name>
<evidence type="ECO:0000313" key="10">
    <source>
        <dbReference type="Proteomes" id="UP000001114"/>
    </source>
</evidence>
<dbReference type="KEGG" id="asu:Asuc_1037"/>
<evidence type="ECO:0000256" key="7">
    <source>
        <dbReference type="SAM" id="Coils"/>
    </source>
</evidence>
<comment type="subcellular location">
    <subcellularLocation>
        <location evidence="1">Cytoplasm</location>
        <location evidence="1">Nucleoid</location>
    </subcellularLocation>
</comment>